<dbReference type="RefSeq" id="XP_002957094.1">
    <property type="nucleotide sequence ID" value="XM_002957048.1"/>
</dbReference>
<feature type="chain" id="PRO_5003124449" evidence="1">
    <location>
        <begin position="24"/>
        <end position="325"/>
    </location>
</feature>
<evidence type="ECO:0000313" key="3">
    <source>
        <dbReference type="Proteomes" id="UP000001058"/>
    </source>
</evidence>
<keyword evidence="1" id="KW-0732">Signal</keyword>
<proteinExistence type="predicted"/>
<dbReference type="EMBL" id="GL378389">
    <property type="protein sequence ID" value="EFJ41896.1"/>
    <property type="molecule type" value="Genomic_DNA"/>
</dbReference>
<feature type="signal peptide" evidence="1">
    <location>
        <begin position="1"/>
        <end position="23"/>
    </location>
</feature>
<evidence type="ECO:0000256" key="1">
    <source>
        <dbReference type="SAM" id="SignalP"/>
    </source>
</evidence>
<sequence>MAVEVKACSRVLLMGALWLHGRADGEWAMGTEACAGDQWMVSVMCASGDKGMRPACPQRQVVDIRSEQAASLLHRVPADAGRVKHVPCAVTTSEGMRGSALCLVLEVLSASNHRGVAEGWLHAGEGAQKPAIPYTDRRHPCRRCEMVADLLGRLEPLVQPNLVHIAAEHAVMLVPGGLVDTGKELHIQVCLRSCLSTYELLNSFDLCGCMVVLTANGQFVAHNQWVEICNAGARCMMLGCIWGRVHGMLTVARLLTAAPLVAWWWPATVKVWQTAVRRPCVHGAAGVGLAGAEGGHISTLMQLCSKDKVSTCTLIVRVLAPCCGN</sequence>
<organism evidence="3">
    <name type="scientific">Volvox carteri f. nagariensis</name>
    <dbReference type="NCBI Taxonomy" id="3068"/>
    <lineage>
        <taxon>Eukaryota</taxon>
        <taxon>Viridiplantae</taxon>
        <taxon>Chlorophyta</taxon>
        <taxon>core chlorophytes</taxon>
        <taxon>Chlorophyceae</taxon>
        <taxon>CS clade</taxon>
        <taxon>Chlamydomonadales</taxon>
        <taxon>Volvocaceae</taxon>
        <taxon>Volvox</taxon>
    </lineage>
</organism>
<evidence type="ECO:0000313" key="2">
    <source>
        <dbReference type="EMBL" id="EFJ41896.1"/>
    </source>
</evidence>
<dbReference type="Proteomes" id="UP000001058">
    <property type="component" value="Unassembled WGS sequence"/>
</dbReference>
<dbReference type="KEGG" id="vcn:VOLCADRAFT_98143"/>
<protein>
    <submittedName>
        <fullName evidence="2">Uncharacterized protein</fullName>
    </submittedName>
</protein>
<name>D8UEJ9_VOLCA</name>
<reference evidence="2 3" key="1">
    <citation type="journal article" date="2010" name="Science">
        <title>Genomic analysis of organismal complexity in the multicellular green alga Volvox carteri.</title>
        <authorList>
            <person name="Prochnik S.E."/>
            <person name="Umen J."/>
            <person name="Nedelcu A.M."/>
            <person name="Hallmann A."/>
            <person name="Miller S.M."/>
            <person name="Nishii I."/>
            <person name="Ferris P."/>
            <person name="Kuo A."/>
            <person name="Mitros T."/>
            <person name="Fritz-Laylin L.K."/>
            <person name="Hellsten U."/>
            <person name="Chapman J."/>
            <person name="Simakov O."/>
            <person name="Rensing S.A."/>
            <person name="Terry A."/>
            <person name="Pangilinan J."/>
            <person name="Kapitonov V."/>
            <person name="Jurka J."/>
            <person name="Salamov A."/>
            <person name="Shapiro H."/>
            <person name="Schmutz J."/>
            <person name="Grimwood J."/>
            <person name="Lindquist E."/>
            <person name="Lucas S."/>
            <person name="Grigoriev I.V."/>
            <person name="Schmitt R."/>
            <person name="Kirk D."/>
            <person name="Rokhsar D.S."/>
        </authorList>
    </citation>
    <scope>NUCLEOTIDE SEQUENCE [LARGE SCALE GENOMIC DNA]</scope>
    <source>
        <strain evidence="3">f. Nagariensis / Eve</strain>
    </source>
</reference>
<gene>
    <name evidence="2" type="ORF">VOLCADRAFT_98143</name>
</gene>
<dbReference type="AlphaFoldDB" id="D8UEJ9"/>
<accession>D8UEJ9</accession>
<keyword evidence="3" id="KW-1185">Reference proteome</keyword>
<dbReference type="GeneID" id="9622825"/>
<dbReference type="InParanoid" id="D8UEJ9"/>